<dbReference type="EMBL" id="JBANMG010000002">
    <property type="protein sequence ID" value="KAK6956938.1"/>
    <property type="molecule type" value="Genomic_DNA"/>
</dbReference>
<sequence>MSLRFEQFIRFTTDSVGLERTFRLFQSIVQILSNFALPFDLLLQVFTLTTEKTPSPATTRVILKALNQRLALARRFFRLFRFLDSFNAAQKLSSKLSAAQDSNSKKGAAAPRGFVARVHPWIDVFAKTFMGMYLLLEASTIVDALQVPGLAIWTVERERTISIEAQRFWLFSLVCSAVYNVLEISFTLSAADPPSSTGKGASSEKKTASQEKRKLEQKREVTTKVYKLSRGATASLLDIVLPGTTVGWVKAEPGTVGLAMFVTTILTMMDVWERCGREVAASG</sequence>
<name>A0AAX6MWC1_9PEZI</name>
<evidence type="ECO:0000256" key="3">
    <source>
        <dbReference type="ARBA" id="ARBA00023140"/>
    </source>
</evidence>
<reference evidence="6 7" key="1">
    <citation type="journal article" date="2024" name="Front Chem Biol">
        <title>Unveiling the potential of Daldinia eschscholtzii MFLUCC 19-0629 through bioactivity and bioinformatics studies for enhanced sustainable agriculture production.</title>
        <authorList>
            <person name="Brooks S."/>
            <person name="Weaver J.A."/>
            <person name="Klomchit A."/>
            <person name="Alharthi S.A."/>
            <person name="Onlamun T."/>
            <person name="Nurani R."/>
            <person name="Vong T.K."/>
            <person name="Alberti F."/>
            <person name="Greco C."/>
        </authorList>
    </citation>
    <scope>NUCLEOTIDE SEQUENCE [LARGE SCALE GENOMIC DNA]</scope>
    <source>
        <strain evidence="6">MFLUCC 19-0629</strain>
    </source>
</reference>
<keyword evidence="1" id="KW-0962">Peroxisome biogenesis</keyword>
<keyword evidence="2" id="KW-0472">Membrane</keyword>
<keyword evidence="3" id="KW-0576">Peroxisome</keyword>
<evidence type="ECO:0000313" key="7">
    <source>
        <dbReference type="Proteomes" id="UP001369815"/>
    </source>
</evidence>
<feature type="compositionally biased region" description="Basic and acidic residues" evidence="5">
    <location>
        <begin position="202"/>
        <end position="216"/>
    </location>
</feature>
<keyword evidence="7" id="KW-1185">Reference proteome</keyword>
<dbReference type="InterPro" id="IPR008733">
    <property type="entry name" value="PEX11"/>
</dbReference>
<evidence type="ECO:0008006" key="8">
    <source>
        <dbReference type="Google" id="ProtNLM"/>
    </source>
</evidence>
<accession>A0AAX6MWC1</accession>
<evidence type="ECO:0000313" key="6">
    <source>
        <dbReference type="EMBL" id="KAK6956938.1"/>
    </source>
</evidence>
<dbReference type="PANTHER" id="PTHR12652:SF23">
    <property type="entry name" value="MICROBODY (PEROXISOME) PROLIFERATION PROTEIN PEROXIN 11B (EUROFUNG)"/>
    <property type="match status" value="1"/>
</dbReference>
<feature type="region of interest" description="Disordered" evidence="5">
    <location>
        <begin position="191"/>
        <end position="216"/>
    </location>
</feature>
<dbReference type="AlphaFoldDB" id="A0AAX6MWC1"/>
<dbReference type="GO" id="GO:0016559">
    <property type="term" value="P:peroxisome fission"/>
    <property type="evidence" value="ECO:0007669"/>
    <property type="project" value="InterPro"/>
</dbReference>
<dbReference type="Pfam" id="PF05648">
    <property type="entry name" value="PEX11"/>
    <property type="match status" value="1"/>
</dbReference>
<proteinExistence type="predicted"/>
<evidence type="ECO:0000256" key="5">
    <source>
        <dbReference type="SAM" id="MobiDB-lite"/>
    </source>
</evidence>
<comment type="caution">
    <text evidence="6">The sequence shown here is derived from an EMBL/GenBank/DDBJ whole genome shotgun (WGS) entry which is preliminary data.</text>
</comment>
<evidence type="ECO:0000256" key="1">
    <source>
        <dbReference type="ARBA" id="ARBA00022593"/>
    </source>
</evidence>
<dbReference type="Proteomes" id="UP001369815">
    <property type="component" value="Unassembled WGS sequence"/>
</dbReference>
<evidence type="ECO:0000256" key="4">
    <source>
        <dbReference type="ARBA" id="ARBA00046271"/>
    </source>
</evidence>
<dbReference type="GO" id="GO:0005778">
    <property type="term" value="C:peroxisomal membrane"/>
    <property type="evidence" value="ECO:0007669"/>
    <property type="project" value="UniProtKB-SubCell"/>
</dbReference>
<comment type="subcellular location">
    <subcellularLocation>
        <location evidence="4">Peroxisome membrane</location>
    </subcellularLocation>
</comment>
<dbReference type="PANTHER" id="PTHR12652">
    <property type="entry name" value="PEROXISOMAL BIOGENESIS FACTOR 11"/>
    <property type="match status" value="1"/>
</dbReference>
<protein>
    <recommendedName>
        <fullName evidence="8">PEX11 domain protein</fullName>
    </recommendedName>
</protein>
<organism evidence="6 7">
    <name type="scientific">Daldinia eschscholtzii</name>
    <dbReference type="NCBI Taxonomy" id="292717"/>
    <lineage>
        <taxon>Eukaryota</taxon>
        <taxon>Fungi</taxon>
        <taxon>Dikarya</taxon>
        <taxon>Ascomycota</taxon>
        <taxon>Pezizomycotina</taxon>
        <taxon>Sordariomycetes</taxon>
        <taxon>Xylariomycetidae</taxon>
        <taxon>Xylariales</taxon>
        <taxon>Hypoxylaceae</taxon>
        <taxon>Daldinia</taxon>
    </lineage>
</organism>
<gene>
    <name evidence="6" type="ORF">Daesc_002220</name>
</gene>
<evidence type="ECO:0000256" key="2">
    <source>
        <dbReference type="ARBA" id="ARBA00023136"/>
    </source>
</evidence>